<evidence type="ECO:0000313" key="1">
    <source>
        <dbReference type="EMBL" id="MBI2678482.1"/>
    </source>
</evidence>
<dbReference type="AlphaFoldDB" id="A0A932A8G2"/>
<dbReference type="InterPro" id="IPR011856">
    <property type="entry name" value="tRNA_endonuc-like_dom_sf"/>
</dbReference>
<protein>
    <recommendedName>
        <fullName evidence="3">DUF5655 domain-containing protein</fullName>
    </recommendedName>
</protein>
<dbReference type="Gene3D" id="3.40.1350.10">
    <property type="match status" value="1"/>
</dbReference>
<sequence>MPNPYVPCQRLTLRGAGYDEAWLQRTIMANPSILGLGDLKPVGREVRQHAGGRLDFVFLDPDSQTMFEIEVMLGPTDESHIIRTLEYWDIETRRWPNFEHRAVLVAEEITNRFFNVIWLLNRSVPIIAIKLDTLTVDGKLTLNFTKILDIYETPEGREPDQIAGSSRQAWQEYAGAESFSVFEKCIALLSRDSANPRITYNDGHIAIGGAKRNFAWFTPRKRDKHCMVNIRVGDANTESTLQKLQSLGLDAYRMESDTIRIRLLAVDLDKNQKAVSEALQVGIAEGGGL</sequence>
<name>A0A932A8G2_9BACT</name>
<accession>A0A932A8G2</accession>
<gene>
    <name evidence="1" type="ORF">HYX28_06845</name>
</gene>
<evidence type="ECO:0000313" key="2">
    <source>
        <dbReference type="Proteomes" id="UP000779809"/>
    </source>
</evidence>
<dbReference type="Proteomes" id="UP000779809">
    <property type="component" value="Unassembled WGS sequence"/>
</dbReference>
<organism evidence="1 2">
    <name type="scientific">Candidatus Korobacter versatilis</name>
    <dbReference type="NCBI Taxonomy" id="658062"/>
    <lineage>
        <taxon>Bacteria</taxon>
        <taxon>Pseudomonadati</taxon>
        <taxon>Acidobacteriota</taxon>
        <taxon>Terriglobia</taxon>
        <taxon>Terriglobales</taxon>
        <taxon>Candidatus Korobacteraceae</taxon>
        <taxon>Candidatus Korobacter</taxon>
    </lineage>
</organism>
<proteinExistence type="predicted"/>
<dbReference type="GO" id="GO:0003676">
    <property type="term" value="F:nucleic acid binding"/>
    <property type="evidence" value="ECO:0007669"/>
    <property type="project" value="InterPro"/>
</dbReference>
<comment type="caution">
    <text evidence="1">The sequence shown here is derived from an EMBL/GenBank/DDBJ whole genome shotgun (WGS) entry which is preliminary data.</text>
</comment>
<reference evidence="1" key="1">
    <citation type="submission" date="2020-07" db="EMBL/GenBank/DDBJ databases">
        <title>Huge and variable diversity of episymbiotic CPR bacteria and DPANN archaea in groundwater ecosystems.</title>
        <authorList>
            <person name="He C.Y."/>
            <person name="Keren R."/>
            <person name="Whittaker M."/>
            <person name="Farag I.F."/>
            <person name="Doudna J."/>
            <person name="Cate J.H.D."/>
            <person name="Banfield J.F."/>
        </authorList>
    </citation>
    <scope>NUCLEOTIDE SEQUENCE</scope>
    <source>
        <strain evidence="1">NC_groundwater_580_Pr5_B-0.1um_64_19</strain>
    </source>
</reference>
<evidence type="ECO:0008006" key="3">
    <source>
        <dbReference type="Google" id="ProtNLM"/>
    </source>
</evidence>
<dbReference type="EMBL" id="JACPNR010000009">
    <property type="protein sequence ID" value="MBI2678482.1"/>
    <property type="molecule type" value="Genomic_DNA"/>
</dbReference>